<name>A0A558QUR6_9SPHN</name>
<dbReference type="SMART" id="SM00228">
    <property type="entry name" value="PDZ"/>
    <property type="match status" value="2"/>
</dbReference>
<dbReference type="PROSITE" id="PS50106">
    <property type="entry name" value="PDZ"/>
    <property type="match status" value="2"/>
</dbReference>
<organism evidence="12 13">
    <name type="scientific">Alterirhizorhabdus solaris</name>
    <dbReference type="NCBI Taxonomy" id="2529389"/>
    <lineage>
        <taxon>Bacteria</taxon>
        <taxon>Pseudomonadati</taxon>
        <taxon>Pseudomonadota</taxon>
        <taxon>Alphaproteobacteria</taxon>
        <taxon>Sphingomonadales</taxon>
        <taxon>Rhizorhabdaceae</taxon>
        <taxon>Alterirhizorhabdus</taxon>
    </lineage>
</organism>
<proteinExistence type="inferred from homology"/>
<dbReference type="GO" id="GO:0004252">
    <property type="term" value="F:serine-type endopeptidase activity"/>
    <property type="evidence" value="ECO:0007669"/>
    <property type="project" value="InterPro"/>
</dbReference>
<dbReference type="Pfam" id="PF00595">
    <property type="entry name" value="PDZ"/>
    <property type="match status" value="1"/>
</dbReference>
<evidence type="ECO:0000256" key="10">
    <source>
        <dbReference type="SAM" id="SignalP"/>
    </source>
</evidence>
<evidence type="ECO:0000256" key="4">
    <source>
        <dbReference type="ARBA" id="ARBA00022737"/>
    </source>
</evidence>
<comment type="similarity">
    <text evidence="1">Belongs to the peptidase S1C family.</text>
</comment>
<evidence type="ECO:0000313" key="12">
    <source>
        <dbReference type="EMBL" id="TVV70807.1"/>
    </source>
</evidence>
<evidence type="ECO:0000256" key="1">
    <source>
        <dbReference type="ARBA" id="ARBA00010541"/>
    </source>
</evidence>
<evidence type="ECO:0000256" key="8">
    <source>
        <dbReference type="PIRSR" id="PIRSR611782-2"/>
    </source>
</evidence>
<evidence type="ECO:0000313" key="13">
    <source>
        <dbReference type="Proteomes" id="UP000318681"/>
    </source>
</evidence>
<feature type="signal peptide" evidence="10">
    <location>
        <begin position="1"/>
        <end position="18"/>
    </location>
</feature>
<dbReference type="Gene3D" id="2.40.10.120">
    <property type="match status" value="1"/>
</dbReference>
<dbReference type="InterPro" id="IPR001478">
    <property type="entry name" value="PDZ"/>
</dbReference>
<evidence type="ECO:0000259" key="11">
    <source>
        <dbReference type="PROSITE" id="PS50106"/>
    </source>
</evidence>
<feature type="chain" id="PRO_5039467005" evidence="10">
    <location>
        <begin position="19"/>
        <end position="522"/>
    </location>
</feature>
<dbReference type="PANTHER" id="PTHR22939">
    <property type="entry name" value="SERINE PROTEASE FAMILY S1C HTRA-RELATED"/>
    <property type="match status" value="1"/>
</dbReference>
<feature type="active site" description="Charge relay system" evidence="7">
    <location>
        <position position="171"/>
    </location>
</feature>
<evidence type="ECO:0000256" key="6">
    <source>
        <dbReference type="ARBA" id="ARBA00022825"/>
    </source>
</evidence>
<dbReference type="Pfam" id="PF13365">
    <property type="entry name" value="Trypsin_2"/>
    <property type="match status" value="1"/>
</dbReference>
<dbReference type="PANTHER" id="PTHR22939:SF129">
    <property type="entry name" value="SERINE PROTEASE HTRA2, MITOCHONDRIAL"/>
    <property type="match status" value="1"/>
</dbReference>
<dbReference type="InterPro" id="IPR009003">
    <property type="entry name" value="Peptidase_S1_PA"/>
</dbReference>
<dbReference type="Pfam" id="PF13180">
    <property type="entry name" value="PDZ_2"/>
    <property type="match status" value="1"/>
</dbReference>
<feature type="domain" description="PDZ" evidence="11">
    <location>
        <begin position="438"/>
        <end position="508"/>
    </location>
</feature>
<evidence type="ECO:0000256" key="7">
    <source>
        <dbReference type="PIRSR" id="PIRSR611782-1"/>
    </source>
</evidence>
<dbReference type="InterPro" id="IPR001940">
    <property type="entry name" value="Peptidase_S1C"/>
</dbReference>
<dbReference type="PRINTS" id="PR00834">
    <property type="entry name" value="PROTEASES2C"/>
</dbReference>
<reference evidence="12 13" key="1">
    <citation type="submission" date="2019-07" db="EMBL/GenBank/DDBJ databases">
        <title>Sphingomonas solaris sp. nov., isolated from a solar panel from Boston, Massachusetts.</title>
        <authorList>
            <person name="Tanner K."/>
            <person name="Pascual J."/>
            <person name="Mancuso C."/>
            <person name="Pereto J."/>
            <person name="Khalil A."/>
            <person name="Vilanova C."/>
        </authorList>
    </citation>
    <scope>NUCLEOTIDE SEQUENCE [LARGE SCALE GENOMIC DNA]</scope>
    <source>
        <strain evidence="12 13">R4DWN</strain>
    </source>
</reference>
<sequence>MRYAYAITAAMLAGGATATMVLQSPVGAQVAQNAPGTIAASAPRPGAPLSFADLAAKLQPAVVNISTTSRVPVAQGNGNPFAGTPFGDLFGQFGQRGDPDNGGRPATREATSLGSGFIISADGYVVTNNHVISGGPAARGATAPTVDSITVTLPDRKEYKARLVGRDVVSDLALLKIEAKGLPFVTFGDSTATRVGDWVVAIGNPFGLGGTVTAGIVSALHRNIGLGGAYDRYIQTDASINQGNSGGPMFDLQGNVIGINTAIFSPTGGNVGIGFAIPAEQARPVIEALKGGGKIKRGYLGVGIQPMTEDIAAGLGLPKDSGEIVARVEPGEAAARAGIRQGDVIVKVNNKIVTPDNTLSYIVANTPVGSRVPIELIREGKRQTLTAVVGERPPEDQLAAAAGGDDDDDATPGGPGQGAQSTRDSIGLGLQALTPEIGRQLGVPATVRGLVVSSVDGSSDAASEGIQRGDVIVSINQRPTLTVADATGAINAAKAAGRGTVLLFVQRGAGAPRYIGVKIGAK</sequence>
<keyword evidence="13" id="KW-1185">Reference proteome</keyword>
<keyword evidence="3 10" id="KW-0732">Signal</keyword>
<feature type="region of interest" description="Disordered" evidence="9">
    <location>
        <begin position="389"/>
        <end position="423"/>
    </location>
</feature>
<feature type="domain" description="PDZ" evidence="11">
    <location>
        <begin position="294"/>
        <end position="351"/>
    </location>
</feature>
<keyword evidence="5" id="KW-0378">Hydrolase</keyword>
<evidence type="ECO:0000256" key="9">
    <source>
        <dbReference type="SAM" id="MobiDB-lite"/>
    </source>
</evidence>
<evidence type="ECO:0000256" key="5">
    <source>
        <dbReference type="ARBA" id="ARBA00022801"/>
    </source>
</evidence>
<comment type="caution">
    <text evidence="12">The sequence shown here is derived from an EMBL/GenBank/DDBJ whole genome shotgun (WGS) entry which is preliminary data.</text>
</comment>
<dbReference type="SUPFAM" id="SSF50156">
    <property type="entry name" value="PDZ domain-like"/>
    <property type="match status" value="2"/>
</dbReference>
<keyword evidence="6" id="KW-0720">Serine protease</keyword>
<dbReference type="NCBIfam" id="TIGR02037">
    <property type="entry name" value="degP_htrA_DO"/>
    <property type="match status" value="1"/>
</dbReference>
<dbReference type="InterPro" id="IPR036034">
    <property type="entry name" value="PDZ_sf"/>
</dbReference>
<evidence type="ECO:0000256" key="2">
    <source>
        <dbReference type="ARBA" id="ARBA00022670"/>
    </source>
</evidence>
<dbReference type="SUPFAM" id="SSF50494">
    <property type="entry name" value="Trypsin-like serine proteases"/>
    <property type="match status" value="1"/>
</dbReference>
<keyword evidence="2" id="KW-0645">Protease</keyword>
<feature type="active site" description="Charge relay system" evidence="7">
    <location>
        <position position="245"/>
    </location>
</feature>
<dbReference type="EMBL" id="VNIM01000107">
    <property type="protein sequence ID" value="TVV70807.1"/>
    <property type="molecule type" value="Genomic_DNA"/>
</dbReference>
<dbReference type="InterPro" id="IPR011782">
    <property type="entry name" value="Pept_S1C_Do"/>
</dbReference>
<dbReference type="GO" id="GO:0006508">
    <property type="term" value="P:proteolysis"/>
    <property type="evidence" value="ECO:0007669"/>
    <property type="project" value="UniProtKB-KW"/>
</dbReference>
<feature type="binding site" evidence="8">
    <location>
        <begin position="243"/>
        <end position="245"/>
    </location>
    <ligand>
        <name>substrate</name>
    </ligand>
</feature>
<accession>A0A558QUR6</accession>
<dbReference type="Proteomes" id="UP000318681">
    <property type="component" value="Unassembled WGS sequence"/>
</dbReference>
<dbReference type="AlphaFoldDB" id="A0A558QUR6"/>
<feature type="binding site" evidence="8">
    <location>
        <position position="130"/>
    </location>
    <ligand>
        <name>substrate</name>
    </ligand>
</feature>
<feature type="active site" description="Charge relay system" evidence="7">
    <location>
        <position position="130"/>
    </location>
</feature>
<dbReference type="OrthoDB" id="9758917at2"/>
<evidence type="ECO:0000256" key="3">
    <source>
        <dbReference type="ARBA" id="ARBA00022729"/>
    </source>
</evidence>
<gene>
    <name evidence="12" type="ORF">FOY91_18175</name>
</gene>
<dbReference type="Gene3D" id="2.30.42.10">
    <property type="match status" value="2"/>
</dbReference>
<feature type="binding site" evidence="8">
    <location>
        <position position="171"/>
    </location>
    <ligand>
        <name>substrate</name>
    </ligand>
</feature>
<dbReference type="RefSeq" id="WP_145154968.1">
    <property type="nucleotide sequence ID" value="NZ_VNIM01000107.1"/>
</dbReference>
<protein>
    <submittedName>
        <fullName evidence="12">Do family serine endopeptidase</fullName>
    </submittedName>
</protein>
<keyword evidence="4" id="KW-0677">Repeat</keyword>